<name>A0A0G1Y0H8_9BACT</name>
<evidence type="ECO:0000259" key="1">
    <source>
        <dbReference type="Pfam" id="PF14690"/>
    </source>
</evidence>
<dbReference type="Pfam" id="PF14690">
    <property type="entry name" value="Zn_ribbon_ISL3"/>
    <property type="match status" value="1"/>
</dbReference>
<proteinExistence type="predicted"/>
<reference evidence="2 3" key="1">
    <citation type="journal article" date="2015" name="Nature">
        <title>rRNA introns, odd ribosomes, and small enigmatic genomes across a large radiation of phyla.</title>
        <authorList>
            <person name="Brown C.T."/>
            <person name="Hug L.A."/>
            <person name="Thomas B.C."/>
            <person name="Sharon I."/>
            <person name="Castelle C.J."/>
            <person name="Singh A."/>
            <person name="Wilkins M.J."/>
            <person name="Williams K.H."/>
            <person name="Banfield J.F."/>
        </authorList>
    </citation>
    <scope>NUCLEOTIDE SEQUENCE [LARGE SCALE GENOMIC DNA]</scope>
</reference>
<dbReference type="InterPro" id="IPR029261">
    <property type="entry name" value="Transposase_Znf"/>
</dbReference>
<comment type="caution">
    <text evidence="2">The sequence shown here is derived from an EMBL/GenBank/DDBJ whole genome shotgun (WGS) entry which is preliminary data.</text>
</comment>
<dbReference type="PANTHER" id="PTHR33498:SF1">
    <property type="entry name" value="TRANSPOSASE FOR INSERTION SEQUENCE ELEMENT IS1557"/>
    <property type="match status" value="1"/>
</dbReference>
<evidence type="ECO:0000313" key="3">
    <source>
        <dbReference type="Proteomes" id="UP000033865"/>
    </source>
</evidence>
<dbReference type="EMBL" id="LCRN01000017">
    <property type="protein sequence ID" value="KKW36625.1"/>
    <property type="molecule type" value="Genomic_DNA"/>
</dbReference>
<dbReference type="AlphaFoldDB" id="A0A0G1Y0H8"/>
<protein>
    <submittedName>
        <fullName evidence="2">Transposase</fullName>
    </submittedName>
</protein>
<dbReference type="InterPro" id="IPR047951">
    <property type="entry name" value="Transpos_ISL3"/>
</dbReference>
<organism evidence="2 3">
    <name type="scientific">Candidatus Uhrbacteria bacterium GW2011_GWC2_53_7</name>
    <dbReference type="NCBI Taxonomy" id="1618986"/>
    <lineage>
        <taxon>Bacteria</taxon>
        <taxon>Candidatus Uhriibacteriota</taxon>
    </lineage>
</organism>
<dbReference type="PANTHER" id="PTHR33498">
    <property type="entry name" value="TRANSPOSASE FOR INSERTION SEQUENCE ELEMENT IS1557"/>
    <property type="match status" value="1"/>
</dbReference>
<gene>
    <name evidence="2" type="ORF">UY82_C0017G0001</name>
</gene>
<feature type="domain" description="Transposase IS204/IS1001/IS1096/IS1165 zinc-finger" evidence="1">
    <location>
        <begin position="51"/>
        <end position="94"/>
    </location>
</feature>
<evidence type="ECO:0000313" key="2">
    <source>
        <dbReference type="EMBL" id="KKW36625.1"/>
    </source>
</evidence>
<sequence>MKTPTPLLTLGTHYEQLLGLVPPWKVTEVIIDTTALTVVIHVEATGEQALSCPQCATPCPRYDHREERSWRHLDTMQFTTTIVARIPRVSCLEHGIISTTTPWAHDLARFTLLFERFAIDVLHAAASVTQAKKILKLSWDQFHLIQTRAVARGLERRECEPIAHVGVDEKSFLKGHHYASLATDIDKG</sequence>
<dbReference type="Proteomes" id="UP000033865">
    <property type="component" value="Unassembled WGS sequence"/>
</dbReference>
<feature type="non-terminal residue" evidence="2">
    <location>
        <position position="188"/>
    </location>
</feature>
<accession>A0A0G1Y0H8</accession>